<keyword evidence="9 13" id="KW-0573">Peptidoglycan synthesis</keyword>
<comment type="similarity">
    <text evidence="2 13">Belongs to the D-alanine--D-alanine ligase family.</text>
</comment>
<comment type="subcellular location">
    <subcellularLocation>
        <location evidence="13">Cytoplasm</location>
    </subcellularLocation>
</comment>
<dbReference type="InterPro" id="IPR013815">
    <property type="entry name" value="ATP_grasp_subdomain_1"/>
</dbReference>
<dbReference type="SUPFAM" id="SSF56059">
    <property type="entry name" value="Glutathione synthetase ATP-binding domain-like"/>
    <property type="match status" value="1"/>
</dbReference>
<keyword evidence="19" id="KW-1185">Reference proteome</keyword>
<feature type="active site" evidence="14">
    <location>
        <position position="316"/>
    </location>
</feature>
<evidence type="ECO:0000256" key="13">
    <source>
        <dbReference type="HAMAP-Rule" id="MF_00047"/>
    </source>
</evidence>
<dbReference type="EC" id="6.3.2.4" evidence="13"/>
<dbReference type="GO" id="GO:0046872">
    <property type="term" value="F:metal ion binding"/>
    <property type="evidence" value="ECO:0007669"/>
    <property type="project" value="UniProtKB-KW"/>
</dbReference>
<dbReference type="FunFam" id="3.30.470.20:FF:000008">
    <property type="entry name" value="D-alanine--D-alanine ligase"/>
    <property type="match status" value="1"/>
</dbReference>
<dbReference type="HAMAP" id="MF_00047">
    <property type="entry name" value="Dala_Dala_lig"/>
    <property type="match status" value="1"/>
</dbReference>
<gene>
    <name evidence="13" type="primary">ddl</name>
    <name evidence="18" type="ORF">JR347_09040</name>
</gene>
<evidence type="ECO:0000256" key="10">
    <source>
        <dbReference type="ARBA" id="ARBA00023211"/>
    </source>
</evidence>
<keyword evidence="4 15" id="KW-0479">Metal-binding</keyword>
<feature type="binding site" evidence="15">
    <location>
        <position position="305"/>
    </location>
    <ligand>
        <name>Mg(2+)</name>
        <dbReference type="ChEBI" id="CHEBI:18420"/>
        <label>1</label>
    </ligand>
</feature>
<feature type="active site" evidence="14">
    <location>
        <position position="179"/>
    </location>
</feature>
<feature type="domain" description="ATP-grasp" evidence="17">
    <location>
        <begin position="133"/>
        <end position="338"/>
    </location>
</feature>
<feature type="binding site" evidence="15">
    <location>
        <position position="307"/>
    </location>
    <ligand>
        <name>Mg(2+)</name>
        <dbReference type="ChEBI" id="CHEBI:18420"/>
        <label>2</label>
    </ligand>
</feature>
<evidence type="ECO:0000256" key="3">
    <source>
        <dbReference type="ARBA" id="ARBA00022598"/>
    </source>
</evidence>
<reference evidence="18" key="1">
    <citation type="submission" date="2021-02" db="EMBL/GenBank/DDBJ databases">
        <title>Fulvivirga sp. S481 isolated from sea water.</title>
        <authorList>
            <person name="Bae S.S."/>
            <person name="Baek K."/>
        </authorList>
    </citation>
    <scope>NUCLEOTIDE SEQUENCE</scope>
    <source>
        <strain evidence="18">S481</strain>
    </source>
</reference>
<feature type="active site" evidence="14">
    <location>
        <position position="16"/>
    </location>
</feature>
<dbReference type="InterPro" id="IPR011761">
    <property type="entry name" value="ATP-grasp"/>
</dbReference>
<dbReference type="NCBIfam" id="TIGR01205">
    <property type="entry name" value="D_ala_D_alaTIGR"/>
    <property type="match status" value="1"/>
</dbReference>
<evidence type="ECO:0000259" key="17">
    <source>
        <dbReference type="PROSITE" id="PS50975"/>
    </source>
</evidence>
<dbReference type="PROSITE" id="PS00843">
    <property type="entry name" value="DALA_DALA_LIGASE_1"/>
    <property type="match status" value="1"/>
</dbReference>
<evidence type="ECO:0000256" key="15">
    <source>
        <dbReference type="PIRSR" id="PIRSR039102-3"/>
    </source>
</evidence>
<dbReference type="GO" id="GO:0005524">
    <property type="term" value="F:ATP binding"/>
    <property type="evidence" value="ECO:0007669"/>
    <property type="project" value="UniProtKB-UniRule"/>
</dbReference>
<keyword evidence="5 16" id="KW-0547">Nucleotide-binding</keyword>
<dbReference type="InterPro" id="IPR016185">
    <property type="entry name" value="PreATP-grasp_dom_sf"/>
</dbReference>
<dbReference type="SUPFAM" id="SSF52440">
    <property type="entry name" value="PreATP-grasp domain"/>
    <property type="match status" value="1"/>
</dbReference>
<dbReference type="PIRSF" id="PIRSF039102">
    <property type="entry name" value="Ddl/VanB"/>
    <property type="match status" value="1"/>
</dbReference>
<keyword evidence="6 16" id="KW-0067">ATP-binding</keyword>
<evidence type="ECO:0000256" key="11">
    <source>
        <dbReference type="ARBA" id="ARBA00023316"/>
    </source>
</evidence>
<dbReference type="GO" id="GO:0008360">
    <property type="term" value="P:regulation of cell shape"/>
    <property type="evidence" value="ECO:0007669"/>
    <property type="project" value="UniProtKB-KW"/>
</dbReference>
<evidence type="ECO:0000256" key="14">
    <source>
        <dbReference type="PIRSR" id="PIRSR039102-1"/>
    </source>
</evidence>
<dbReference type="AlphaFoldDB" id="A0A974WJQ0"/>
<evidence type="ECO:0000256" key="8">
    <source>
        <dbReference type="ARBA" id="ARBA00022960"/>
    </source>
</evidence>
<dbReference type="InterPro" id="IPR011127">
    <property type="entry name" value="Dala_Dala_lig_N"/>
</dbReference>
<feature type="binding site" evidence="15">
    <location>
        <position position="292"/>
    </location>
    <ligand>
        <name>Mg(2+)</name>
        <dbReference type="ChEBI" id="CHEBI:18420"/>
        <label>1</label>
    </ligand>
</feature>
<evidence type="ECO:0000256" key="2">
    <source>
        <dbReference type="ARBA" id="ARBA00010871"/>
    </source>
</evidence>
<evidence type="ECO:0000313" key="19">
    <source>
        <dbReference type="Proteomes" id="UP000662783"/>
    </source>
</evidence>
<evidence type="ECO:0000256" key="6">
    <source>
        <dbReference type="ARBA" id="ARBA00022840"/>
    </source>
</evidence>
<comment type="cofactor">
    <cofactor evidence="1">
        <name>Mn(2+)</name>
        <dbReference type="ChEBI" id="CHEBI:29035"/>
    </cofactor>
</comment>
<feature type="binding site" evidence="15">
    <location>
        <position position="305"/>
    </location>
    <ligand>
        <name>Mg(2+)</name>
        <dbReference type="ChEBI" id="CHEBI:18420"/>
        <label>2</label>
    </ligand>
</feature>
<name>A0A974WJQ0_9BACT</name>
<dbReference type="PROSITE" id="PS00844">
    <property type="entry name" value="DALA_DALA_LIGASE_2"/>
    <property type="match status" value="1"/>
</dbReference>
<proteinExistence type="inferred from homology"/>
<comment type="function">
    <text evidence="13">Cell wall formation.</text>
</comment>
<dbReference type="Pfam" id="PF01820">
    <property type="entry name" value="Dala_Dala_lig_N"/>
    <property type="match status" value="1"/>
</dbReference>
<dbReference type="GO" id="GO:0009252">
    <property type="term" value="P:peptidoglycan biosynthetic process"/>
    <property type="evidence" value="ECO:0007669"/>
    <property type="project" value="UniProtKB-UniRule"/>
</dbReference>
<dbReference type="InterPro" id="IPR011095">
    <property type="entry name" value="Dala_Dala_lig_C"/>
</dbReference>
<evidence type="ECO:0000313" key="18">
    <source>
        <dbReference type="EMBL" id="QSE99214.1"/>
    </source>
</evidence>
<protein>
    <recommendedName>
        <fullName evidence="13">D-alanine--D-alanine ligase</fullName>
        <ecNumber evidence="13">6.3.2.4</ecNumber>
    </recommendedName>
    <alternativeName>
        <fullName evidence="13">D-Ala-D-Ala ligase</fullName>
    </alternativeName>
    <alternativeName>
        <fullName evidence="13">D-alanylalanine synthetase</fullName>
    </alternativeName>
</protein>
<keyword evidence="11 13" id="KW-0961">Cell wall biogenesis/degradation</keyword>
<dbReference type="Proteomes" id="UP000662783">
    <property type="component" value="Chromosome"/>
</dbReference>
<dbReference type="GO" id="GO:0005829">
    <property type="term" value="C:cytosol"/>
    <property type="evidence" value="ECO:0007669"/>
    <property type="project" value="TreeGrafter"/>
</dbReference>
<dbReference type="Gene3D" id="3.40.50.20">
    <property type="match status" value="1"/>
</dbReference>
<evidence type="ECO:0000256" key="9">
    <source>
        <dbReference type="ARBA" id="ARBA00022984"/>
    </source>
</evidence>
<dbReference type="PANTHER" id="PTHR23132">
    <property type="entry name" value="D-ALANINE--D-ALANINE LIGASE"/>
    <property type="match status" value="1"/>
</dbReference>
<dbReference type="PROSITE" id="PS50975">
    <property type="entry name" value="ATP_GRASP"/>
    <property type="match status" value="1"/>
</dbReference>
<dbReference type="NCBIfam" id="NF002528">
    <property type="entry name" value="PRK01966.1-4"/>
    <property type="match status" value="1"/>
</dbReference>
<accession>A0A974WJQ0</accession>
<organism evidence="18 19">
    <name type="scientific">Fulvivirga lutea</name>
    <dbReference type="NCBI Taxonomy" id="2810512"/>
    <lineage>
        <taxon>Bacteria</taxon>
        <taxon>Pseudomonadati</taxon>
        <taxon>Bacteroidota</taxon>
        <taxon>Cytophagia</taxon>
        <taxon>Cytophagales</taxon>
        <taxon>Fulvivirgaceae</taxon>
        <taxon>Fulvivirga</taxon>
    </lineage>
</organism>
<comment type="pathway">
    <text evidence="13">Cell wall biogenesis; peptidoglycan biosynthesis.</text>
</comment>
<evidence type="ECO:0000256" key="12">
    <source>
        <dbReference type="ARBA" id="ARBA00047614"/>
    </source>
</evidence>
<evidence type="ECO:0000256" key="5">
    <source>
        <dbReference type="ARBA" id="ARBA00022741"/>
    </source>
</evidence>
<dbReference type="NCBIfam" id="NF002378">
    <property type="entry name" value="PRK01372.1"/>
    <property type="match status" value="1"/>
</dbReference>
<evidence type="ECO:0000256" key="4">
    <source>
        <dbReference type="ARBA" id="ARBA00022723"/>
    </source>
</evidence>
<dbReference type="RefSeq" id="WP_205723725.1">
    <property type="nucleotide sequence ID" value="NZ_CP070608.1"/>
</dbReference>
<keyword evidence="7 15" id="KW-0460">Magnesium</keyword>
<dbReference type="Pfam" id="PF07478">
    <property type="entry name" value="Dala_Dala_lig_C"/>
    <property type="match status" value="1"/>
</dbReference>
<evidence type="ECO:0000256" key="1">
    <source>
        <dbReference type="ARBA" id="ARBA00001936"/>
    </source>
</evidence>
<comment type="catalytic activity">
    <reaction evidence="12 13">
        <text>2 D-alanine + ATP = D-alanyl-D-alanine + ADP + phosphate + H(+)</text>
        <dbReference type="Rhea" id="RHEA:11224"/>
        <dbReference type="ChEBI" id="CHEBI:15378"/>
        <dbReference type="ChEBI" id="CHEBI:30616"/>
        <dbReference type="ChEBI" id="CHEBI:43474"/>
        <dbReference type="ChEBI" id="CHEBI:57416"/>
        <dbReference type="ChEBI" id="CHEBI:57822"/>
        <dbReference type="ChEBI" id="CHEBI:456216"/>
        <dbReference type="EC" id="6.3.2.4"/>
    </reaction>
</comment>
<keyword evidence="13" id="KW-0963">Cytoplasm</keyword>
<evidence type="ECO:0000256" key="16">
    <source>
        <dbReference type="PROSITE-ProRule" id="PRU00409"/>
    </source>
</evidence>
<keyword evidence="3 13" id="KW-0436">Ligase</keyword>
<keyword evidence="10 15" id="KW-0464">Manganese</keyword>
<dbReference type="KEGG" id="fuv:JR347_09040"/>
<keyword evidence="8 13" id="KW-0133">Cell shape</keyword>
<dbReference type="Gene3D" id="3.30.1490.20">
    <property type="entry name" value="ATP-grasp fold, A domain"/>
    <property type="match status" value="1"/>
</dbReference>
<evidence type="ECO:0000256" key="7">
    <source>
        <dbReference type="ARBA" id="ARBA00022842"/>
    </source>
</evidence>
<dbReference type="Gene3D" id="3.30.470.20">
    <property type="entry name" value="ATP-grasp fold, B domain"/>
    <property type="match status" value="1"/>
</dbReference>
<dbReference type="GO" id="GO:0008716">
    <property type="term" value="F:D-alanine-D-alanine ligase activity"/>
    <property type="evidence" value="ECO:0007669"/>
    <property type="project" value="UniProtKB-UniRule"/>
</dbReference>
<dbReference type="EMBL" id="CP070608">
    <property type="protein sequence ID" value="QSE99214.1"/>
    <property type="molecule type" value="Genomic_DNA"/>
</dbReference>
<dbReference type="InterPro" id="IPR005905">
    <property type="entry name" value="D_ala_D_ala"/>
</dbReference>
<sequence length="356" mass="39592">MAIKSIAIIFGGKSVEHQISINSARNIFEYIDKSKFAPIPIGISPKGDWFLKTTVDDTFEGCDPLALILSTQKPGFKNLATNEVITPDIIFPVLHGTDGEDGSIQGLLEAFELPFVGTGVLGSALSMSKLYSKKLLESANIPTSKFLTYTFSEKNTIDFDYLNATLGLPFMVKAANLGSSVGVAKVKSKDDFNKALEEAFRFDNVVLFEEYISGRELECSVMGNREPIASLPAEIVISKDYEFYTYEAKYLDPNAVELKVPADVDDVVAKQIQHLSLRAYKALGCEDFSRVDLFLKDNGEILVNEINTIPGFTNSSMFPMMWQERGISFTDLITKLIDMALTKYQEKQRVSNEYQP</sequence>
<dbReference type="InterPro" id="IPR000291">
    <property type="entry name" value="D-Ala_lig_Van_CS"/>
</dbReference>
<dbReference type="PANTHER" id="PTHR23132:SF25">
    <property type="entry name" value="D-ALANINE--D-ALANINE LIGASE A"/>
    <property type="match status" value="1"/>
</dbReference>
<dbReference type="GO" id="GO:0071555">
    <property type="term" value="P:cell wall organization"/>
    <property type="evidence" value="ECO:0007669"/>
    <property type="project" value="UniProtKB-KW"/>
</dbReference>
<comment type="cofactor">
    <cofactor evidence="15">
        <name>Mg(2+)</name>
        <dbReference type="ChEBI" id="CHEBI:18420"/>
    </cofactor>
    <cofactor evidence="15">
        <name>Mn(2+)</name>
        <dbReference type="ChEBI" id="CHEBI:29035"/>
    </cofactor>
    <text evidence="15">Binds 2 magnesium or manganese ions per subunit.</text>
</comment>